<protein>
    <submittedName>
        <fullName evidence="2">Uncharacterized protein</fullName>
    </submittedName>
</protein>
<feature type="region of interest" description="Disordered" evidence="1">
    <location>
        <begin position="25"/>
        <end position="56"/>
    </location>
</feature>
<evidence type="ECO:0000256" key="1">
    <source>
        <dbReference type="SAM" id="MobiDB-lite"/>
    </source>
</evidence>
<reference evidence="2" key="1">
    <citation type="journal article" date="2014" name="Int. J. Syst. Evol. Microbiol.">
        <title>Complete genome sequence of Corynebacterium casei LMG S-19264T (=DSM 44701T), isolated from a smear-ripened cheese.</title>
        <authorList>
            <consortium name="US DOE Joint Genome Institute (JGI-PGF)"/>
            <person name="Walter F."/>
            <person name="Albersmeier A."/>
            <person name="Kalinowski J."/>
            <person name="Ruckert C."/>
        </authorList>
    </citation>
    <scope>NUCLEOTIDE SEQUENCE</scope>
    <source>
        <strain evidence="2">CGMCC 1.12987</strain>
    </source>
</reference>
<keyword evidence="3" id="KW-1185">Reference proteome</keyword>
<proteinExistence type="predicted"/>
<comment type="caution">
    <text evidence="2">The sequence shown here is derived from an EMBL/GenBank/DDBJ whole genome shotgun (WGS) entry which is preliminary data.</text>
</comment>
<gene>
    <name evidence="2" type="ORF">GCM10010916_21560</name>
</gene>
<name>A0A917CZY0_9BACL</name>
<organism evidence="2 3">
    <name type="scientific">Paenibacillus abyssi</name>
    <dbReference type="NCBI Taxonomy" id="1340531"/>
    <lineage>
        <taxon>Bacteria</taxon>
        <taxon>Bacillati</taxon>
        <taxon>Bacillota</taxon>
        <taxon>Bacilli</taxon>
        <taxon>Bacillales</taxon>
        <taxon>Paenibacillaceae</taxon>
        <taxon>Paenibacillus</taxon>
    </lineage>
</organism>
<dbReference type="AlphaFoldDB" id="A0A917CZY0"/>
<evidence type="ECO:0000313" key="3">
    <source>
        <dbReference type="Proteomes" id="UP000644756"/>
    </source>
</evidence>
<sequence length="56" mass="6218">MNLSQAISHNKGALLSAVRNIRHPRKKADRAACQGDRDIKHPNENVNGYDPFHLAA</sequence>
<dbReference type="Proteomes" id="UP000644756">
    <property type="component" value="Unassembled WGS sequence"/>
</dbReference>
<dbReference type="EMBL" id="BMGR01000006">
    <property type="protein sequence ID" value="GGG04225.1"/>
    <property type="molecule type" value="Genomic_DNA"/>
</dbReference>
<accession>A0A917CZY0</accession>
<reference evidence="2" key="2">
    <citation type="submission" date="2020-09" db="EMBL/GenBank/DDBJ databases">
        <authorList>
            <person name="Sun Q."/>
            <person name="Zhou Y."/>
        </authorList>
    </citation>
    <scope>NUCLEOTIDE SEQUENCE</scope>
    <source>
        <strain evidence="2">CGMCC 1.12987</strain>
    </source>
</reference>
<evidence type="ECO:0000313" key="2">
    <source>
        <dbReference type="EMBL" id="GGG04225.1"/>
    </source>
</evidence>